<evidence type="ECO:0000256" key="1">
    <source>
        <dbReference type="SAM" id="Phobius"/>
    </source>
</evidence>
<dbReference type="Gene3D" id="2.60.120.650">
    <property type="entry name" value="Cupin"/>
    <property type="match status" value="1"/>
</dbReference>
<keyword evidence="1" id="KW-1133">Transmembrane helix</keyword>
<organism evidence="2 3">
    <name type="scientific">Chiloscyllium punctatum</name>
    <name type="common">Brownbanded bambooshark</name>
    <name type="synonym">Hemiscyllium punctatum</name>
    <dbReference type="NCBI Taxonomy" id="137246"/>
    <lineage>
        <taxon>Eukaryota</taxon>
        <taxon>Metazoa</taxon>
        <taxon>Chordata</taxon>
        <taxon>Craniata</taxon>
        <taxon>Vertebrata</taxon>
        <taxon>Chondrichthyes</taxon>
        <taxon>Elasmobranchii</taxon>
        <taxon>Galeomorphii</taxon>
        <taxon>Galeoidea</taxon>
        <taxon>Orectolobiformes</taxon>
        <taxon>Hemiscylliidae</taxon>
        <taxon>Chiloscyllium</taxon>
    </lineage>
</organism>
<dbReference type="STRING" id="137246.A0A401SDP8"/>
<dbReference type="PANTHER" id="PTHR35259">
    <property type="entry name" value="BOMBESIN RECEPTOR-ACTIVATED PROTEIN C6ORF89"/>
    <property type="match status" value="1"/>
</dbReference>
<keyword evidence="1" id="KW-0472">Membrane</keyword>
<proteinExistence type="predicted"/>
<keyword evidence="1" id="KW-0812">Transmembrane</keyword>
<dbReference type="InterPro" id="IPR038757">
    <property type="entry name" value="BRAP"/>
</dbReference>
<evidence type="ECO:0008006" key="4">
    <source>
        <dbReference type="Google" id="ProtNLM"/>
    </source>
</evidence>
<dbReference type="Proteomes" id="UP000287033">
    <property type="component" value="Unassembled WGS sequence"/>
</dbReference>
<keyword evidence="3" id="KW-1185">Reference proteome</keyword>
<feature type="transmembrane region" description="Helical" evidence="1">
    <location>
        <begin position="70"/>
        <end position="87"/>
    </location>
</feature>
<accession>A0A401SDP8</accession>
<dbReference type="OrthoDB" id="10059103at2759"/>
<dbReference type="AlphaFoldDB" id="A0A401SDP8"/>
<dbReference type="PANTHER" id="PTHR35259:SF2">
    <property type="match status" value="1"/>
</dbReference>
<gene>
    <name evidence="2" type="ORF">chiPu_0006959</name>
</gene>
<sequence>MVIRRGRSSSGLRSLSFSRKLSYFDGEFERLYQRRLLPASASEYCRLMEPLLRCCSPPSRRSGSRAQGRIALVAGVLFLLGCLLLHSRPGSRFLSYCGRALLIQLLPYWDWTLYSNTDCLIRNPYYFERGLESLQLTDCITVCQQYPKVEFLHKVDPKVVLQNYLRQNLPVIITDGAEEWVAQREFTVPFITRLYSGHPVLQSTEVCSYWDSLHSVENTPITFFEKVRQQRLDQWAIQWKNCNKAAAKVIRAFYQRPYFLPPVVELAESNWLLMASQEENGAVEDTFVKVKDHDGDLLMWIAQLQGIFEVQLLPKDICASKCTLFTLKLSPGEIVAIPLQMWEVQYRPFSSIAIGLAATGNWLQDPRRPITVRNISLHVKGAEQTLTYRRGQRPARAGDRYGRDGRTAARDAVLPPLKITAARRRSDRLPSIHEVFIVNSASESCNETLLK</sequence>
<evidence type="ECO:0000313" key="3">
    <source>
        <dbReference type="Proteomes" id="UP000287033"/>
    </source>
</evidence>
<name>A0A401SDP8_CHIPU</name>
<reference evidence="2 3" key="1">
    <citation type="journal article" date="2018" name="Nat. Ecol. Evol.">
        <title>Shark genomes provide insights into elasmobranch evolution and the origin of vertebrates.</title>
        <authorList>
            <person name="Hara Y"/>
            <person name="Yamaguchi K"/>
            <person name="Onimaru K"/>
            <person name="Kadota M"/>
            <person name="Koyanagi M"/>
            <person name="Keeley SD"/>
            <person name="Tatsumi K"/>
            <person name="Tanaka K"/>
            <person name="Motone F"/>
            <person name="Kageyama Y"/>
            <person name="Nozu R"/>
            <person name="Adachi N"/>
            <person name="Nishimura O"/>
            <person name="Nakagawa R"/>
            <person name="Tanegashima C"/>
            <person name="Kiyatake I"/>
            <person name="Matsumoto R"/>
            <person name="Murakumo K"/>
            <person name="Nishida K"/>
            <person name="Terakita A"/>
            <person name="Kuratani S"/>
            <person name="Sato K"/>
            <person name="Hyodo S Kuraku.S."/>
        </authorList>
    </citation>
    <scope>NUCLEOTIDE SEQUENCE [LARGE SCALE GENOMIC DNA]</scope>
</reference>
<comment type="caution">
    <text evidence="2">The sequence shown here is derived from an EMBL/GenBank/DDBJ whole genome shotgun (WGS) entry which is preliminary data.</text>
</comment>
<dbReference type="EMBL" id="BEZZ01000210">
    <property type="protein sequence ID" value="GCC28529.1"/>
    <property type="molecule type" value="Genomic_DNA"/>
</dbReference>
<protein>
    <recommendedName>
        <fullName evidence="4">Cupin-like domain-containing protein</fullName>
    </recommendedName>
</protein>
<evidence type="ECO:0000313" key="2">
    <source>
        <dbReference type="EMBL" id="GCC28529.1"/>
    </source>
</evidence>
<dbReference type="OMA" id="ETLWENC"/>